<dbReference type="RefSeq" id="XP_056693647.1">
    <property type="nucleotide sequence ID" value="XM_056837669.1"/>
</dbReference>
<reference evidence="1" key="1">
    <citation type="journal article" date="2021" name="Nat. Commun.">
        <title>Genomic analyses provide insights into spinach domestication and the genetic basis of agronomic traits.</title>
        <authorList>
            <person name="Cai X."/>
            <person name="Sun X."/>
            <person name="Xu C."/>
            <person name="Sun H."/>
            <person name="Wang X."/>
            <person name="Ge C."/>
            <person name="Zhang Z."/>
            <person name="Wang Q."/>
            <person name="Fei Z."/>
            <person name="Jiao C."/>
            <person name="Wang Q."/>
        </authorList>
    </citation>
    <scope>NUCLEOTIDE SEQUENCE [LARGE SCALE GENOMIC DNA]</scope>
    <source>
        <strain evidence="1">cv. Varoflay</strain>
    </source>
</reference>
<evidence type="ECO:0000313" key="1">
    <source>
        <dbReference type="Proteomes" id="UP000813463"/>
    </source>
</evidence>
<dbReference type="Proteomes" id="UP000813463">
    <property type="component" value="Chromosome 2"/>
</dbReference>
<sequence>MNMVNPLSVAFSSVLVVFFPFLFECLKLFFTETVLHHRVSPVKGIFELISTAAVSLKATDSCRPRLTKPFKLISDLLKLCENQSNKLKSVVTSLVQGIGWLTPLIQFLRPPCLLLQVLGLHVAKKRVYH</sequence>
<accession>A0ABM3RDF6</accession>
<evidence type="ECO:0008006" key="3">
    <source>
        <dbReference type="Google" id="ProtNLM"/>
    </source>
</evidence>
<keyword evidence="1" id="KW-1185">Reference proteome</keyword>
<evidence type="ECO:0000313" key="2">
    <source>
        <dbReference type="RefSeq" id="XP_056693647.1"/>
    </source>
</evidence>
<name>A0ABM3RDF6_SPIOL</name>
<organism evidence="1 2">
    <name type="scientific">Spinacia oleracea</name>
    <name type="common">Spinach</name>
    <dbReference type="NCBI Taxonomy" id="3562"/>
    <lineage>
        <taxon>Eukaryota</taxon>
        <taxon>Viridiplantae</taxon>
        <taxon>Streptophyta</taxon>
        <taxon>Embryophyta</taxon>
        <taxon>Tracheophyta</taxon>
        <taxon>Spermatophyta</taxon>
        <taxon>Magnoliopsida</taxon>
        <taxon>eudicotyledons</taxon>
        <taxon>Gunneridae</taxon>
        <taxon>Pentapetalae</taxon>
        <taxon>Caryophyllales</taxon>
        <taxon>Chenopodiaceae</taxon>
        <taxon>Chenopodioideae</taxon>
        <taxon>Anserineae</taxon>
        <taxon>Spinacia</taxon>
    </lineage>
</organism>
<protein>
    <recommendedName>
        <fullName evidence="3">Pre-rRNA-processing protein RIX1 N-terminal domain-containing protein</fullName>
    </recommendedName>
</protein>
<reference evidence="2" key="2">
    <citation type="submission" date="2025-08" db="UniProtKB">
        <authorList>
            <consortium name="RefSeq"/>
        </authorList>
    </citation>
    <scope>IDENTIFICATION</scope>
    <source>
        <tissue evidence="2">Leaf</tissue>
    </source>
</reference>
<gene>
    <name evidence="2" type="primary">LOC110785420</name>
</gene>
<proteinExistence type="predicted"/>
<dbReference type="GeneID" id="110785420"/>